<organism evidence="1 2">
    <name type="scientific">Funneliformis geosporum</name>
    <dbReference type="NCBI Taxonomy" id="1117311"/>
    <lineage>
        <taxon>Eukaryota</taxon>
        <taxon>Fungi</taxon>
        <taxon>Fungi incertae sedis</taxon>
        <taxon>Mucoromycota</taxon>
        <taxon>Glomeromycotina</taxon>
        <taxon>Glomeromycetes</taxon>
        <taxon>Glomerales</taxon>
        <taxon>Glomeraceae</taxon>
        <taxon>Funneliformis</taxon>
    </lineage>
</organism>
<accession>A0A9W4WZH4</accession>
<evidence type="ECO:0000313" key="2">
    <source>
        <dbReference type="Proteomes" id="UP001153678"/>
    </source>
</evidence>
<dbReference type="EMBL" id="CAMKVN010001318">
    <property type="protein sequence ID" value="CAI2175156.1"/>
    <property type="molecule type" value="Genomic_DNA"/>
</dbReference>
<dbReference type="AlphaFoldDB" id="A0A9W4WZH4"/>
<sequence length="230" mass="25684">MVTLSGLKAKLISCITFPDGTEENNIAINCVLGGGKKRTTMHLLVDEDLLRSNSFIIDLIIDVDTSQQPFSSWTFARIQVIFCLKADSFDDYLNSMGEIANEATHCTLFHKLSMTSYIYEISGCHGKGPVDWAIKVGDTIIMVTEAKRDDINQGIAQNAIQLMSYNNKRKYDEAIYEEVMYGIVSTGESFSDQIFPTDETLLFVCAVFGENRSFPSETVLVIISLFANRI</sequence>
<dbReference type="OrthoDB" id="2374531at2759"/>
<gene>
    <name evidence="1" type="ORF">FWILDA_LOCUS6952</name>
</gene>
<proteinExistence type="predicted"/>
<dbReference type="Proteomes" id="UP001153678">
    <property type="component" value="Unassembled WGS sequence"/>
</dbReference>
<keyword evidence="2" id="KW-1185">Reference proteome</keyword>
<name>A0A9W4WZH4_9GLOM</name>
<comment type="caution">
    <text evidence="1">The sequence shown here is derived from an EMBL/GenBank/DDBJ whole genome shotgun (WGS) entry which is preliminary data.</text>
</comment>
<protein>
    <submittedName>
        <fullName evidence="1">14053_t:CDS:1</fullName>
    </submittedName>
</protein>
<evidence type="ECO:0000313" key="1">
    <source>
        <dbReference type="EMBL" id="CAI2175156.1"/>
    </source>
</evidence>
<reference evidence="1" key="1">
    <citation type="submission" date="2022-08" db="EMBL/GenBank/DDBJ databases">
        <authorList>
            <person name="Kallberg Y."/>
            <person name="Tangrot J."/>
            <person name="Rosling A."/>
        </authorList>
    </citation>
    <scope>NUCLEOTIDE SEQUENCE</scope>
    <source>
        <strain evidence="1">Wild A</strain>
    </source>
</reference>